<feature type="chain" id="PRO_5027166714" description="Phosphate-binding protein" evidence="12">
    <location>
        <begin position="24"/>
        <end position="291"/>
    </location>
</feature>
<evidence type="ECO:0000256" key="10">
    <source>
        <dbReference type="ARBA" id="ARBA00023139"/>
    </source>
</evidence>
<evidence type="ECO:0000256" key="4">
    <source>
        <dbReference type="ARBA" id="ARBA00011529"/>
    </source>
</evidence>
<evidence type="ECO:0000256" key="7">
    <source>
        <dbReference type="ARBA" id="ARBA00022592"/>
    </source>
</evidence>
<dbReference type="InterPro" id="IPR011862">
    <property type="entry name" value="Phos-bd"/>
</dbReference>
<evidence type="ECO:0000259" key="13">
    <source>
        <dbReference type="Pfam" id="PF12849"/>
    </source>
</evidence>
<dbReference type="InterPro" id="IPR024370">
    <property type="entry name" value="PBP_domain"/>
</dbReference>
<dbReference type="PANTHER" id="PTHR30570">
    <property type="entry name" value="PERIPLASMIC PHOSPHATE BINDING COMPONENT OF PHOSPHATE ABC TRANSPORTER"/>
    <property type="match status" value="1"/>
</dbReference>
<evidence type="ECO:0000256" key="8">
    <source>
        <dbReference type="ARBA" id="ARBA00022729"/>
    </source>
</evidence>
<dbReference type="GO" id="GO:0006817">
    <property type="term" value="P:phosphate ion transport"/>
    <property type="evidence" value="ECO:0007669"/>
    <property type="project" value="UniProtKB-UniRule"/>
</dbReference>
<dbReference type="Pfam" id="PF12849">
    <property type="entry name" value="PBP_like_2"/>
    <property type="match status" value="1"/>
</dbReference>
<keyword evidence="8 12" id="KW-0732">Signal</keyword>
<feature type="domain" description="PBP" evidence="13">
    <location>
        <begin position="32"/>
        <end position="268"/>
    </location>
</feature>
<dbReference type="FunFam" id="3.40.190.10:FF:000107">
    <property type="entry name" value="Phosphate ABC transporter, phosphate-binding protein"/>
    <property type="match status" value="1"/>
</dbReference>
<dbReference type="GO" id="GO:0005886">
    <property type="term" value="C:plasma membrane"/>
    <property type="evidence" value="ECO:0007669"/>
    <property type="project" value="UniProtKB-SubCell"/>
</dbReference>
<reference evidence="14" key="1">
    <citation type="submission" date="2009-07" db="EMBL/GenBank/DDBJ databases">
        <authorList>
            <consortium name="US DOE Joint Genome Institute (JGI-PGF)"/>
            <person name="Lucas S."/>
            <person name="Copeland A."/>
            <person name="Lapidus A."/>
            <person name="Glavina del Rio T."/>
            <person name="Tice H."/>
            <person name="Bruce D."/>
            <person name="Goodwin L."/>
            <person name="Pitluck S."/>
            <person name="Larimer F."/>
            <person name="Land M.L."/>
            <person name="Mouttaki H."/>
            <person name="He Z."/>
            <person name="Zhou J."/>
            <person name="Hemme C.L."/>
        </authorList>
    </citation>
    <scope>NUCLEOTIDE SEQUENCE</scope>
    <source>
        <strain evidence="14">DSM 2782</strain>
    </source>
</reference>
<evidence type="ECO:0000256" key="12">
    <source>
        <dbReference type="RuleBase" id="RU367119"/>
    </source>
</evidence>
<evidence type="ECO:0000256" key="9">
    <source>
        <dbReference type="ARBA" id="ARBA00023136"/>
    </source>
</evidence>
<accession>F1TDB4</accession>
<dbReference type="NCBIfam" id="TIGR02136">
    <property type="entry name" value="ptsS_2"/>
    <property type="match status" value="1"/>
</dbReference>
<keyword evidence="7 12" id="KW-0592">Phosphate transport</keyword>
<evidence type="ECO:0000313" key="15">
    <source>
        <dbReference type="Proteomes" id="UP000003860"/>
    </source>
</evidence>
<dbReference type="PANTHER" id="PTHR30570:SF4">
    <property type="entry name" value="PHOSPHATE-BINDING PROTEIN PSTS 1"/>
    <property type="match status" value="1"/>
</dbReference>
<evidence type="ECO:0000256" key="2">
    <source>
        <dbReference type="ARBA" id="ARBA00004193"/>
    </source>
</evidence>
<keyword evidence="9" id="KW-0472">Membrane</keyword>
<evidence type="ECO:0000256" key="11">
    <source>
        <dbReference type="ARBA" id="ARBA00023288"/>
    </source>
</evidence>
<dbReference type="CDD" id="cd13653">
    <property type="entry name" value="PBP2_phosphate_like_1"/>
    <property type="match status" value="1"/>
</dbReference>
<keyword evidence="10 12" id="KW-0564">Palmitate</keyword>
<dbReference type="RefSeq" id="WP_004619439.1">
    <property type="nucleotide sequence ID" value="NZ_ACXX02000007.1"/>
</dbReference>
<evidence type="ECO:0000256" key="3">
    <source>
        <dbReference type="ARBA" id="ARBA00008725"/>
    </source>
</evidence>
<comment type="subcellular location">
    <subcellularLocation>
        <location evidence="2 12">Cell membrane</location>
        <topology evidence="2 12">Lipid-anchor</topology>
    </subcellularLocation>
</comment>
<reference evidence="14" key="2">
    <citation type="submission" date="2011-01" db="EMBL/GenBank/DDBJ databases">
        <title>The Non-contiguous Finished genome of Clostridium papyrosolvens.</title>
        <authorList>
            <person name="Lucas S."/>
            <person name="Copeland A."/>
            <person name="Lapidus A."/>
            <person name="Cheng J.-F."/>
            <person name="Goodwin L."/>
            <person name="Pitluck S."/>
            <person name="Misra M."/>
            <person name="Chertkov O."/>
            <person name="Detter J.C."/>
            <person name="Han C."/>
            <person name="Tapia R."/>
            <person name="Land M."/>
            <person name="Hauser L."/>
            <person name="Kyrpides N."/>
            <person name="Ivanova N."/>
            <person name="Pagani I."/>
            <person name="Mouttaki H."/>
            <person name="He Z."/>
            <person name="Zhou J."/>
            <person name="Hemme C.L."/>
            <person name="Woyke T."/>
        </authorList>
    </citation>
    <scope>NUCLEOTIDE SEQUENCE [LARGE SCALE GENOMIC DNA]</scope>
    <source>
        <strain evidence="14">DSM 2782</strain>
    </source>
</reference>
<name>F1TDB4_9FIRM</name>
<dbReference type="EMBL" id="ACXX02000007">
    <property type="protein sequence ID" value="EGD47552.1"/>
    <property type="molecule type" value="Genomic_DNA"/>
</dbReference>
<dbReference type="OrthoDB" id="9790048at2"/>
<dbReference type="STRING" id="588581.Cpap_1745"/>
<keyword evidence="6 12" id="KW-1003">Cell membrane</keyword>
<organism evidence="14 15">
    <name type="scientific">Ruminiclostridium papyrosolvens DSM 2782</name>
    <dbReference type="NCBI Taxonomy" id="588581"/>
    <lineage>
        <taxon>Bacteria</taxon>
        <taxon>Bacillati</taxon>
        <taxon>Bacillota</taxon>
        <taxon>Clostridia</taxon>
        <taxon>Eubacteriales</taxon>
        <taxon>Oscillospiraceae</taxon>
        <taxon>Ruminiclostridium</taxon>
    </lineage>
</organism>
<dbReference type="InterPro" id="IPR050811">
    <property type="entry name" value="Phosphate_ABC_transporter"/>
</dbReference>
<evidence type="ECO:0000313" key="14">
    <source>
        <dbReference type="EMBL" id="EGD47552.1"/>
    </source>
</evidence>
<comment type="similarity">
    <text evidence="3 12">Belongs to the PstS family.</text>
</comment>
<dbReference type="Proteomes" id="UP000003860">
    <property type="component" value="Unassembled WGS sequence"/>
</dbReference>
<dbReference type="eggNOG" id="COG0226">
    <property type="taxonomic scope" value="Bacteria"/>
</dbReference>
<comment type="function">
    <text evidence="12">Involved in the system for phosphate transport across the cytoplasmic membrane.</text>
</comment>
<evidence type="ECO:0000256" key="5">
    <source>
        <dbReference type="ARBA" id="ARBA00022448"/>
    </source>
</evidence>
<dbReference type="PROSITE" id="PS51257">
    <property type="entry name" value="PROKAR_LIPOPROTEIN"/>
    <property type="match status" value="1"/>
</dbReference>
<dbReference type="GO" id="GO:0042301">
    <property type="term" value="F:phosphate ion binding"/>
    <property type="evidence" value="ECO:0007669"/>
    <property type="project" value="UniProtKB-UniRule"/>
</dbReference>
<protein>
    <recommendedName>
        <fullName evidence="12">Phosphate-binding protein</fullName>
    </recommendedName>
</protein>
<gene>
    <name evidence="14" type="ORF">Cpap_1745</name>
</gene>
<evidence type="ECO:0000256" key="6">
    <source>
        <dbReference type="ARBA" id="ARBA00022475"/>
    </source>
</evidence>
<evidence type="ECO:0000256" key="1">
    <source>
        <dbReference type="ARBA" id="ARBA00002841"/>
    </source>
</evidence>
<dbReference type="Gene3D" id="3.40.190.10">
    <property type="entry name" value="Periplasmic binding protein-like II"/>
    <property type="match status" value="2"/>
</dbReference>
<proteinExistence type="inferred from homology"/>
<feature type="signal peptide" evidence="12">
    <location>
        <begin position="1"/>
        <end position="23"/>
    </location>
</feature>
<keyword evidence="15" id="KW-1185">Reference proteome</keyword>
<comment type="function">
    <text evidence="1">Part of the ABC transporter complex PstSACB involved in phosphate import.</text>
</comment>
<keyword evidence="5 12" id="KW-0813">Transport</keyword>
<dbReference type="AlphaFoldDB" id="F1TDB4"/>
<comment type="subunit">
    <text evidence="4 12">The complex is composed of two ATP-binding proteins (PstB), two transmembrane proteins (PstC and PstA) and a solute-binding protein (PstS).</text>
</comment>
<sequence length="291" mass="30883">MNKLIKSITLSMVLAISLTAALAGCGTKNETDTGSDISGSVTAVGSSALQPLAEKAAQMFMDKNKDANIQVQGGGSGTGLKQVSEGGADIGNSDVYAAEKLPEDKAKALVDHKVCVVGFATVVNPKIKVDNLTKQQLIDIFSGKITNWKDVGGDDMKVVIINRPSSSGTRATFKKYALDGAEEAEGKALTEDQSGTVKKAVAETDGAISYLALSYIDKSVKTLKYEGVEATVENITSGKYPIWSYEHMYTKGKPTGAVKAFIDYMTSSDFTSSISEMGYIPNSDMKISRDK</sequence>
<keyword evidence="11 12" id="KW-0449">Lipoprotein</keyword>
<comment type="caution">
    <text evidence="14">The sequence shown here is derived from an EMBL/GenBank/DDBJ whole genome shotgun (WGS) entry which is preliminary data.</text>
</comment>
<dbReference type="SUPFAM" id="SSF53850">
    <property type="entry name" value="Periplasmic binding protein-like II"/>
    <property type="match status" value="1"/>
</dbReference>